<sequence length="204" mass="22066">MATFPQDENNTIALGRELSAGLKAHKDIYPNPPVDPKKLDEGEKQCLADIEAAAEAQALAEQAVARKNASVRAHADDIRSNLRYAENTVNFDDIKLKLIGWSGRRERTALKVPGRALDLRIMEEGEGRIVLHWGKPIDGGKPAAYNVVFRERTAEAGDWHAAGTAFTTEITLTGQIRGKPLEYGVVAANKAGEGPVSNTVTAVL</sequence>
<dbReference type="PROSITE" id="PS50853">
    <property type="entry name" value="FN3"/>
    <property type="match status" value="1"/>
</dbReference>
<feature type="domain" description="Fibronectin type-III" evidence="1">
    <location>
        <begin position="115"/>
        <end position="204"/>
    </location>
</feature>
<dbReference type="InterPro" id="IPR013783">
    <property type="entry name" value="Ig-like_fold"/>
</dbReference>
<name>A0A450S093_9GAMM</name>
<dbReference type="SUPFAM" id="SSF49265">
    <property type="entry name" value="Fibronectin type III"/>
    <property type="match status" value="1"/>
</dbReference>
<dbReference type="Gene3D" id="2.60.40.10">
    <property type="entry name" value="Immunoglobulins"/>
    <property type="match status" value="1"/>
</dbReference>
<proteinExistence type="predicted"/>
<dbReference type="CDD" id="cd00063">
    <property type="entry name" value="FN3"/>
    <property type="match status" value="1"/>
</dbReference>
<dbReference type="EMBL" id="CAADEY010000010">
    <property type="protein sequence ID" value="VFJ45146.1"/>
    <property type="molecule type" value="Genomic_DNA"/>
</dbReference>
<evidence type="ECO:0000313" key="2">
    <source>
        <dbReference type="EMBL" id="VFJ45146.1"/>
    </source>
</evidence>
<evidence type="ECO:0000259" key="1">
    <source>
        <dbReference type="PROSITE" id="PS50853"/>
    </source>
</evidence>
<gene>
    <name evidence="2" type="ORF">BECKDK2373C_GA0170839_101040</name>
</gene>
<reference evidence="2" key="1">
    <citation type="submission" date="2019-02" db="EMBL/GenBank/DDBJ databases">
        <authorList>
            <person name="Gruber-Vodicka R. H."/>
            <person name="Seah K. B. B."/>
        </authorList>
    </citation>
    <scope>NUCLEOTIDE SEQUENCE</scope>
    <source>
        <strain evidence="2">BECK_DK161</strain>
    </source>
</reference>
<dbReference type="InterPro" id="IPR036116">
    <property type="entry name" value="FN3_sf"/>
</dbReference>
<accession>A0A450S093</accession>
<dbReference type="InterPro" id="IPR003961">
    <property type="entry name" value="FN3_dom"/>
</dbReference>
<protein>
    <recommendedName>
        <fullName evidence="1">Fibronectin type-III domain-containing protein</fullName>
    </recommendedName>
</protein>
<organism evidence="2">
    <name type="scientific">Candidatus Kentrum sp. DK</name>
    <dbReference type="NCBI Taxonomy" id="2126562"/>
    <lineage>
        <taxon>Bacteria</taxon>
        <taxon>Pseudomonadati</taxon>
        <taxon>Pseudomonadota</taxon>
        <taxon>Gammaproteobacteria</taxon>
        <taxon>Candidatus Kentrum</taxon>
    </lineage>
</organism>
<dbReference type="AlphaFoldDB" id="A0A450S093"/>